<keyword evidence="3" id="KW-1185">Reference proteome</keyword>
<evidence type="ECO:0000256" key="1">
    <source>
        <dbReference type="ARBA" id="ARBA00006995"/>
    </source>
</evidence>
<dbReference type="InterPro" id="IPR038906">
    <property type="entry name" value="TTC36"/>
</dbReference>
<dbReference type="Pfam" id="PF13431">
    <property type="entry name" value="TPR_17"/>
    <property type="match status" value="1"/>
</dbReference>
<dbReference type="SUPFAM" id="SSF48452">
    <property type="entry name" value="TPR-like"/>
    <property type="match status" value="1"/>
</dbReference>
<reference evidence="2 3" key="1">
    <citation type="journal article" date="2019" name="Sci. Rep.">
        <title>Comparative genomics of chytrid fungi reveal insights into the obligate biotrophic and pathogenic lifestyle of Synchytrium endobioticum.</title>
        <authorList>
            <person name="van de Vossenberg B.T.L.H."/>
            <person name="Warris S."/>
            <person name="Nguyen H.D.T."/>
            <person name="van Gent-Pelzer M.P.E."/>
            <person name="Joly D.L."/>
            <person name="van de Geest H.C."/>
            <person name="Bonants P.J.M."/>
            <person name="Smith D.S."/>
            <person name="Levesque C.A."/>
            <person name="van der Lee T.A.J."/>
        </authorList>
    </citation>
    <scope>NUCLEOTIDE SEQUENCE [LARGE SCALE GENOMIC DNA]</scope>
    <source>
        <strain evidence="2 3">CBS 809.83</strain>
    </source>
</reference>
<organism evidence="2 3">
    <name type="scientific">Powellomyces hirtus</name>
    <dbReference type="NCBI Taxonomy" id="109895"/>
    <lineage>
        <taxon>Eukaryota</taxon>
        <taxon>Fungi</taxon>
        <taxon>Fungi incertae sedis</taxon>
        <taxon>Chytridiomycota</taxon>
        <taxon>Chytridiomycota incertae sedis</taxon>
        <taxon>Chytridiomycetes</taxon>
        <taxon>Spizellomycetales</taxon>
        <taxon>Powellomycetaceae</taxon>
        <taxon>Powellomyces</taxon>
    </lineage>
</organism>
<sequence>MAFNIPPISRNDEDILNAIFNPDSGLSLDGHRPEDDTPHSTPIDAKLLDQLKQLEQEAVVLAEKDAVDASLEKLNECIRLEPTYASAYNNRAQAYRLKGDTTKALDDLKLAIEHGAGNPPILKQAYTQRAIVRKELGDEAGSESDFAQGARYGNEIAKAAVKNNPYAKMCNAIVMEAMTKLGASHS</sequence>
<evidence type="ECO:0000313" key="2">
    <source>
        <dbReference type="EMBL" id="TPX54695.1"/>
    </source>
</evidence>
<proteinExistence type="inferred from homology"/>
<comment type="caution">
    <text evidence="2">The sequence shown here is derived from an EMBL/GenBank/DDBJ whole genome shotgun (WGS) entry which is preliminary data.</text>
</comment>
<gene>
    <name evidence="2" type="ORF">PhCBS80983_g05834</name>
</gene>
<protein>
    <submittedName>
        <fullName evidence="2">Uncharacterized protein</fullName>
    </submittedName>
</protein>
<dbReference type="PANTHER" id="PTHR21405">
    <property type="entry name" value="CDNA SEQUENCE BC021608"/>
    <property type="match status" value="1"/>
</dbReference>
<dbReference type="GO" id="GO:0006570">
    <property type="term" value="P:tyrosine metabolic process"/>
    <property type="evidence" value="ECO:0007669"/>
    <property type="project" value="TreeGrafter"/>
</dbReference>
<dbReference type="Proteomes" id="UP000318582">
    <property type="component" value="Unassembled WGS sequence"/>
</dbReference>
<name>A0A507DTY6_9FUNG</name>
<dbReference type="PANTHER" id="PTHR21405:SF0">
    <property type="entry name" value="TETRATRICOPEPTIDE REPEAT PROTEIN 36"/>
    <property type="match status" value="1"/>
</dbReference>
<evidence type="ECO:0000313" key="3">
    <source>
        <dbReference type="Proteomes" id="UP000318582"/>
    </source>
</evidence>
<dbReference type="EMBL" id="QEAQ01000145">
    <property type="protein sequence ID" value="TPX54695.1"/>
    <property type="molecule type" value="Genomic_DNA"/>
</dbReference>
<dbReference type="SMART" id="SM00028">
    <property type="entry name" value="TPR"/>
    <property type="match status" value="2"/>
</dbReference>
<dbReference type="STRING" id="109895.A0A507DTY6"/>
<dbReference type="InterPro" id="IPR011990">
    <property type="entry name" value="TPR-like_helical_dom_sf"/>
</dbReference>
<dbReference type="InterPro" id="IPR019734">
    <property type="entry name" value="TPR_rpt"/>
</dbReference>
<dbReference type="AlphaFoldDB" id="A0A507DTY6"/>
<comment type="similarity">
    <text evidence="1">Belongs to the TTC36 family.</text>
</comment>
<accession>A0A507DTY6</accession>
<dbReference type="Gene3D" id="1.25.40.10">
    <property type="entry name" value="Tetratricopeptide repeat domain"/>
    <property type="match status" value="1"/>
</dbReference>